<protein>
    <submittedName>
        <fullName evidence="1">Uncharacterized protein</fullName>
    </submittedName>
</protein>
<reference evidence="1 2" key="1">
    <citation type="journal article" date="2022" name="Nat. Plants">
        <title>Genomes of leafy and leafless Platanthera orchids illuminate the evolution of mycoheterotrophy.</title>
        <authorList>
            <person name="Li M.H."/>
            <person name="Liu K.W."/>
            <person name="Li Z."/>
            <person name="Lu H.C."/>
            <person name="Ye Q.L."/>
            <person name="Zhang D."/>
            <person name="Wang J.Y."/>
            <person name="Li Y.F."/>
            <person name="Zhong Z.M."/>
            <person name="Liu X."/>
            <person name="Yu X."/>
            <person name="Liu D.K."/>
            <person name="Tu X.D."/>
            <person name="Liu B."/>
            <person name="Hao Y."/>
            <person name="Liao X.Y."/>
            <person name="Jiang Y.T."/>
            <person name="Sun W.H."/>
            <person name="Chen J."/>
            <person name="Chen Y.Q."/>
            <person name="Ai Y."/>
            <person name="Zhai J.W."/>
            <person name="Wu S.S."/>
            <person name="Zhou Z."/>
            <person name="Hsiao Y.Y."/>
            <person name="Wu W.L."/>
            <person name="Chen Y.Y."/>
            <person name="Lin Y.F."/>
            <person name="Hsu J.L."/>
            <person name="Li C.Y."/>
            <person name="Wang Z.W."/>
            <person name="Zhao X."/>
            <person name="Zhong W.Y."/>
            <person name="Ma X.K."/>
            <person name="Ma L."/>
            <person name="Huang J."/>
            <person name="Chen G.Z."/>
            <person name="Huang M.Z."/>
            <person name="Huang L."/>
            <person name="Peng D.H."/>
            <person name="Luo Y.B."/>
            <person name="Zou S.Q."/>
            <person name="Chen S.P."/>
            <person name="Lan S."/>
            <person name="Tsai W.C."/>
            <person name="Van de Peer Y."/>
            <person name="Liu Z.J."/>
        </authorList>
    </citation>
    <scope>NUCLEOTIDE SEQUENCE [LARGE SCALE GENOMIC DNA]</scope>
    <source>
        <strain evidence="1">Lor287</strain>
    </source>
</reference>
<sequence>MYSPRAHHVEAVYRILRYLKSSPGRGILFSHSKELDWAGSVNDRRSTSGYCSFVGGNLVTWRSKKHVVVRSSAEEEFRAMAHGICEELWIKSLLNDLGMGNKDLIRLYCNNKVIINIAHNPVQHDRTKHVEADRHFIKKNIERGVVSKPFVPSD</sequence>
<accession>A0AAP0B4A8</accession>
<comment type="caution">
    <text evidence="1">The sequence shown here is derived from an EMBL/GenBank/DDBJ whole genome shotgun (WGS) entry which is preliminary data.</text>
</comment>
<evidence type="ECO:0000313" key="1">
    <source>
        <dbReference type="EMBL" id="KAK8925929.1"/>
    </source>
</evidence>
<proteinExistence type="predicted"/>
<organism evidence="1 2">
    <name type="scientific">Platanthera zijinensis</name>
    <dbReference type="NCBI Taxonomy" id="2320716"/>
    <lineage>
        <taxon>Eukaryota</taxon>
        <taxon>Viridiplantae</taxon>
        <taxon>Streptophyta</taxon>
        <taxon>Embryophyta</taxon>
        <taxon>Tracheophyta</taxon>
        <taxon>Spermatophyta</taxon>
        <taxon>Magnoliopsida</taxon>
        <taxon>Liliopsida</taxon>
        <taxon>Asparagales</taxon>
        <taxon>Orchidaceae</taxon>
        <taxon>Orchidoideae</taxon>
        <taxon>Orchideae</taxon>
        <taxon>Orchidinae</taxon>
        <taxon>Platanthera</taxon>
    </lineage>
</organism>
<dbReference type="PANTHER" id="PTHR11439:SF440">
    <property type="entry name" value="INTEGRASE CATALYTIC DOMAIN-CONTAINING PROTEIN"/>
    <property type="match status" value="1"/>
</dbReference>
<keyword evidence="2" id="KW-1185">Reference proteome</keyword>
<gene>
    <name evidence="1" type="ORF">KSP39_PZI018500</name>
</gene>
<name>A0AAP0B4A8_9ASPA</name>
<dbReference type="EMBL" id="JBBWWQ010000016">
    <property type="protein sequence ID" value="KAK8925929.1"/>
    <property type="molecule type" value="Genomic_DNA"/>
</dbReference>
<evidence type="ECO:0000313" key="2">
    <source>
        <dbReference type="Proteomes" id="UP001418222"/>
    </source>
</evidence>
<dbReference type="Proteomes" id="UP001418222">
    <property type="component" value="Unassembled WGS sequence"/>
</dbReference>
<dbReference type="CDD" id="cd09272">
    <property type="entry name" value="RNase_HI_RT_Ty1"/>
    <property type="match status" value="1"/>
</dbReference>
<dbReference type="PANTHER" id="PTHR11439">
    <property type="entry name" value="GAG-POL-RELATED RETROTRANSPOSON"/>
    <property type="match status" value="1"/>
</dbReference>
<dbReference type="AlphaFoldDB" id="A0AAP0B4A8"/>